<name>A0AAW5QUJ3_9HYPH</name>
<dbReference type="RefSeq" id="WP_261614239.1">
    <property type="nucleotide sequence ID" value="NZ_JALIDZ010000001.1"/>
</dbReference>
<dbReference type="SUPFAM" id="SSF51182">
    <property type="entry name" value="RmlC-like cupins"/>
    <property type="match status" value="1"/>
</dbReference>
<dbReference type="CDD" id="cd02224">
    <property type="entry name" value="cupin_SPO2919-like"/>
    <property type="match status" value="1"/>
</dbReference>
<dbReference type="InterPro" id="IPR013096">
    <property type="entry name" value="Cupin_2"/>
</dbReference>
<organism evidence="3 4">
    <name type="scientific">Microbaculum marinisediminis</name>
    <dbReference type="NCBI Taxonomy" id="2931392"/>
    <lineage>
        <taxon>Bacteria</taxon>
        <taxon>Pseudomonadati</taxon>
        <taxon>Pseudomonadota</taxon>
        <taxon>Alphaproteobacteria</taxon>
        <taxon>Hyphomicrobiales</taxon>
        <taxon>Tepidamorphaceae</taxon>
        <taxon>Microbaculum</taxon>
    </lineage>
</organism>
<dbReference type="Gene3D" id="2.60.120.10">
    <property type="entry name" value="Jelly Rolls"/>
    <property type="match status" value="1"/>
</dbReference>
<feature type="domain" description="Cupin type-2" evidence="2">
    <location>
        <begin position="46"/>
        <end position="117"/>
    </location>
</feature>
<dbReference type="InterPro" id="IPR011051">
    <property type="entry name" value="RmlC_Cupin_sf"/>
</dbReference>
<evidence type="ECO:0000313" key="3">
    <source>
        <dbReference type="EMBL" id="MCT8970675.1"/>
    </source>
</evidence>
<evidence type="ECO:0000313" key="4">
    <source>
        <dbReference type="Proteomes" id="UP001320898"/>
    </source>
</evidence>
<proteinExistence type="predicted"/>
<dbReference type="GO" id="GO:0046872">
    <property type="term" value="F:metal ion binding"/>
    <property type="evidence" value="ECO:0007669"/>
    <property type="project" value="UniProtKB-KW"/>
</dbReference>
<evidence type="ECO:0000259" key="2">
    <source>
        <dbReference type="Pfam" id="PF07883"/>
    </source>
</evidence>
<evidence type="ECO:0000256" key="1">
    <source>
        <dbReference type="ARBA" id="ARBA00022723"/>
    </source>
</evidence>
<protein>
    <submittedName>
        <fullName evidence="3">Cupin domain-containing protein</fullName>
    </submittedName>
</protein>
<dbReference type="InterPro" id="IPR014710">
    <property type="entry name" value="RmlC-like_jellyroll"/>
</dbReference>
<dbReference type="PANTHER" id="PTHR35848:SF9">
    <property type="entry name" value="SLL1358 PROTEIN"/>
    <property type="match status" value="1"/>
</dbReference>
<dbReference type="Proteomes" id="UP001320898">
    <property type="component" value="Unassembled WGS sequence"/>
</dbReference>
<accession>A0AAW5QUJ3</accession>
<keyword evidence="1" id="KW-0479">Metal-binding</keyword>
<dbReference type="AlphaFoldDB" id="A0AAW5QUJ3"/>
<dbReference type="InterPro" id="IPR051610">
    <property type="entry name" value="GPI/OXD"/>
</dbReference>
<gene>
    <name evidence="3" type="ORF">MUB46_02265</name>
</gene>
<keyword evidence="4" id="KW-1185">Reference proteome</keyword>
<sequence length="153" mass="16609">MPKIDMDAVPERRGSGYPDPFKAAYANRIKQPLGDAAGLTQFGVNLTRMAPGTGTALRHWHENEDEFVYVLEGELVLIEDEGETVLRAGDAAGFKAGVPNGHCLVNRSDREAVILEVGTRAPTERGHYPDVDLMAVKDGGGFKFIHKSGEPYA</sequence>
<comment type="caution">
    <text evidence="3">The sequence shown here is derived from an EMBL/GenBank/DDBJ whole genome shotgun (WGS) entry which is preliminary data.</text>
</comment>
<reference evidence="3 4" key="1">
    <citation type="submission" date="2022-04" db="EMBL/GenBank/DDBJ databases">
        <authorList>
            <person name="Ye Y.-Q."/>
            <person name="Du Z.-J."/>
        </authorList>
    </citation>
    <scope>NUCLEOTIDE SEQUENCE [LARGE SCALE GENOMIC DNA]</scope>
    <source>
        <strain evidence="3 4">A6E488</strain>
    </source>
</reference>
<dbReference type="PANTHER" id="PTHR35848">
    <property type="entry name" value="OXALATE-BINDING PROTEIN"/>
    <property type="match status" value="1"/>
</dbReference>
<dbReference type="EMBL" id="JALIDZ010000001">
    <property type="protein sequence ID" value="MCT8970675.1"/>
    <property type="molecule type" value="Genomic_DNA"/>
</dbReference>
<dbReference type="Pfam" id="PF07883">
    <property type="entry name" value="Cupin_2"/>
    <property type="match status" value="1"/>
</dbReference>